<dbReference type="EMBL" id="NQVE01000162">
    <property type="protein sequence ID" value="RAL42648.1"/>
    <property type="molecule type" value="Genomic_DNA"/>
</dbReference>
<sequence>MVTDVLWFLKEANDHAKRGISSSWETLAEKEVAAKVEVERLPYVMLRGCNIRCNCGIDKGNKVDLNQVQVRFLKLGKAVDLGIAHRTVCGFIGFSLEFGKSAVVVIADPESVTSLKMVAYKSKLGSSVVLHMSFNERPQHASAWGAIASYSAQVEVMHVSSKGNTAHFFEGVFVEVTWRMIWITMPRGIRALDGFERTLNLLSFSLQSALWDMKPLHLFDLFQLLAIQQPRKAEEVFHRRPSPPRQSPLSIDFAYGVHDIAGVMTCL</sequence>
<name>A0A328DDQ8_9ASTE</name>
<keyword evidence="2" id="KW-1185">Reference proteome</keyword>
<evidence type="ECO:0000313" key="1">
    <source>
        <dbReference type="EMBL" id="RAL42648.1"/>
    </source>
</evidence>
<gene>
    <name evidence="1" type="ORF">DM860_009155</name>
</gene>
<comment type="caution">
    <text evidence="1">The sequence shown here is derived from an EMBL/GenBank/DDBJ whole genome shotgun (WGS) entry which is preliminary data.</text>
</comment>
<organism evidence="1 2">
    <name type="scientific">Cuscuta australis</name>
    <dbReference type="NCBI Taxonomy" id="267555"/>
    <lineage>
        <taxon>Eukaryota</taxon>
        <taxon>Viridiplantae</taxon>
        <taxon>Streptophyta</taxon>
        <taxon>Embryophyta</taxon>
        <taxon>Tracheophyta</taxon>
        <taxon>Spermatophyta</taxon>
        <taxon>Magnoliopsida</taxon>
        <taxon>eudicotyledons</taxon>
        <taxon>Gunneridae</taxon>
        <taxon>Pentapetalae</taxon>
        <taxon>asterids</taxon>
        <taxon>lamiids</taxon>
        <taxon>Solanales</taxon>
        <taxon>Convolvulaceae</taxon>
        <taxon>Cuscuteae</taxon>
        <taxon>Cuscuta</taxon>
        <taxon>Cuscuta subgen. Grammica</taxon>
        <taxon>Cuscuta sect. Cleistogrammica</taxon>
    </lineage>
</organism>
<protein>
    <submittedName>
        <fullName evidence="1">Uncharacterized protein</fullName>
    </submittedName>
</protein>
<dbReference type="Proteomes" id="UP000249390">
    <property type="component" value="Unassembled WGS sequence"/>
</dbReference>
<dbReference type="AlphaFoldDB" id="A0A328DDQ8"/>
<proteinExistence type="predicted"/>
<reference evidence="1 2" key="1">
    <citation type="submission" date="2018-06" db="EMBL/GenBank/DDBJ databases">
        <title>The Genome of Cuscuta australis (Dodder) Provides Insight into the Evolution of Plant Parasitism.</title>
        <authorList>
            <person name="Liu H."/>
        </authorList>
    </citation>
    <scope>NUCLEOTIDE SEQUENCE [LARGE SCALE GENOMIC DNA]</scope>
    <source>
        <strain evidence="2">cv. Yunnan</strain>
        <tissue evidence="1">Vines</tissue>
    </source>
</reference>
<evidence type="ECO:0000313" key="2">
    <source>
        <dbReference type="Proteomes" id="UP000249390"/>
    </source>
</evidence>
<accession>A0A328DDQ8</accession>